<accession>A0A6C0HM44</accession>
<dbReference type="CDD" id="cd18809">
    <property type="entry name" value="SF1_C_RecD"/>
    <property type="match status" value="1"/>
</dbReference>
<evidence type="ECO:0000313" key="2">
    <source>
        <dbReference type="EMBL" id="QHT81440.1"/>
    </source>
</evidence>
<dbReference type="SUPFAM" id="SSF52540">
    <property type="entry name" value="P-loop containing nucleoside triphosphate hydrolases"/>
    <property type="match status" value="2"/>
</dbReference>
<sequence>MDKHIFEFIPNDEQIICLETVKQFITTNKPFSRLLINGSAGTGKTSIIISGIVTYMITHITPNIKAIVKAINCQKWSTLDTLPNFIIAAPTNKAKDVLIAKYDNLIGRLFIDETTGYVADYNHVIKIALKRKIIFLTVSQVLGISRTINELGEEEFTKGNDLKIIKKYNNVIYAESRIIIDECSMIDSNVYKLLTMIKCSIIYIGDYCQLPPVNEIISPAFALENNDDVSSTDNVNTIVIKLSKVERCTNEITKIANSLRDRIYNLTPNFNLLKMAINVNEVIQYKKDFNKWIKAYCATITNQITHQITNQITNTETDNTTNTLHKHDNMALAWTNKCCGLINRKIREMLYIDQDIDTEEHFIIKGDKLFVKNNYFKYFSKINPSTIVYVSKFTKVAYKPLSFANWLATITKLNEQVNLKKSKKQNDAGIKADSIADSIADTTGKNQIAINLDNILDNILEITLQSSQYLVLDNASIINAATPNATHKATINDFFPIIGITDNIIDQQNDPQITAQRNEHAIYKLQLEQLKQLQSQFYIIHDLANVILEDIYEFTDIVSATYANAISIATIYTIKNLPANVKQIAYTEWHKAVSISLFGIPIDKIHCKKCAFFATKFASSRYADTCFIKDMIDATANLSVAIYLCDLSTYDMQGGKTYRNIPVLDQLNSANSVLQTLKAIIKDSFEIKIVLTKQEATALYKINVEMGDDANTQEGANTTPLEDGNHSNHTKSNMYISMSQMLGHYFSHVFSSSYLDVDYGYALTVHKSQGSTYNDVYMEYGNICINSKDSERHKLLYTALTRCSNNLHVYY</sequence>
<dbReference type="Gene3D" id="3.40.50.300">
    <property type="entry name" value="P-loop containing nucleotide triphosphate hydrolases"/>
    <property type="match status" value="2"/>
</dbReference>
<dbReference type="Pfam" id="PF13245">
    <property type="entry name" value="AAA_19"/>
    <property type="match status" value="1"/>
</dbReference>
<dbReference type="EMBL" id="MN739982">
    <property type="protein sequence ID" value="QHT81440.1"/>
    <property type="molecule type" value="Genomic_DNA"/>
</dbReference>
<evidence type="ECO:0000259" key="1">
    <source>
        <dbReference type="Pfam" id="PF13538"/>
    </source>
</evidence>
<dbReference type="AlphaFoldDB" id="A0A6C0HM44"/>
<organism evidence="2">
    <name type="scientific">viral metagenome</name>
    <dbReference type="NCBI Taxonomy" id="1070528"/>
    <lineage>
        <taxon>unclassified sequences</taxon>
        <taxon>metagenomes</taxon>
        <taxon>organismal metagenomes</taxon>
    </lineage>
</organism>
<name>A0A6C0HM44_9ZZZZ</name>
<dbReference type="InterPro" id="IPR027417">
    <property type="entry name" value="P-loop_NTPase"/>
</dbReference>
<dbReference type="InterPro" id="IPR027785">
    <property type="entry name" value="UvrD-like_helicase_C"/>
</dbReference>
<feature type="domain" description="UvrD-like helicase C-terminal" evidence="1">
    <location>
        <begin position="759"/>
        <end position="809"/>
    </location>
</feature>
<reference evidence="2" key="1">
    <citation type="journal article" date="2020" name="Nature">
        <title>Giant virus diversity and host interactions through global metagenomics.</title>
        <authorList>
            <person name="Schulz F."/>
            <person name="Roux S."/>
            <person name="Paez-Espino D."/>
            <person name="Jungbluth S."/>
            <person name="Walsh D.A."/>
            <person name="Denef V.J."/>
            <person name="McMahon K.D."/>
            <person name="Konstantinidis K.T."/>
            <person name="Eloe-Fadrosh E.A."/>
            <person name="Kyrpides N.C."/>
            <person name="Woyke T."/>
        </authorList>
    </citation>
    <scope>NUCLEOTIDE SEQUENCE</scope>
    <source>
        <strain evidence="2">GVMAG-M-3300023184-13</strain>
    </source>
</reference>
<protein>
    <recommendedName>
        <fullName evidence="1">UvrD-like helicase C-terminal domain-containing protein</fullName>
    </recommendedName>
</protein>
<dbReference type="Pfam" id="PF13538">
    <property type="entry name" value="UvrD_C_2"/>
    <property type="match status" value="1"/>
</dbReference>
<proteinExistence type="predicted"/>